<name>A0ABW4A1R3_9ACTN</name>
<evidence type="ECO:0000313" key="5">
    <source>
        <dbReference type="Proteomes" id="UP001597183"/>
    </source>
</evidence>
<feature type="domain" description="FAD-binding" evidence="3">
    <location>
        <begin position="287"/>
        <end position="352"/>
    </location>
</feature>
<proteinExistence type="predicted"/>
<reference evidence="5" key="1">
    <citation type="journal article" date="2019" name="Int. J. Syst. Evol. Microbiol.">
        <title>The Global Catalogue of Microorganisms (GCM) 10K type strain sequencing project: providing services to taxonomists for standard genome sequencing and annotation.</title>
        <authorList>
            <consortium name="The Broad Institute Genomics Platform"/>
            <consortium name="The Broad Institute Genome Sequencing Center for Infectious Disease"/>
            <person name="Wu L."/>
            <person name="Ma J."/>
        </authorList>
    </citation>
    <scope>NUCLEOTIDE SEQUENCE [LARGE SCALE GENOMIC DNA]</scope>
    <source>
        <strain evidence="5">CCM 7526</strain>
    </source>
</reference>
<dbReference type="InterPro" id="IPR036188">
    <property type="entry name" value="FAD/NAD-bd_sf"/>
</dbReference>
<dbReference type="Gene3D" id="3.50.50.60">
    <property type="entry name" value="FAD/NAD(P)-binding domain"/>
    <property type="match status" value="1"/>
</dbReference>
<dbReference type="RefSeq" id="WP_317786606.1">
    <property type="nucleotide sequence ID" value="NZ_AP028461.1"/>
</dbReference>
<dbReference type="PANTHER" id="PTHR13789:SF309">
    <property type="entry name" value="PUTATIVE (AFU_ORTHOLOGUE AFUA_6G14510)-RELATED"/>
    <property type="match status" value="1"/>
</dbReference>
<dbReference type="Proteomes" id="UP001597183">
    <property type="component" value="Unassembled WGS sequence"/>
</dbReference>
<evidence type="ECO:0000313" key="4">
    <source>
        <dbReference type="EMBL" id="MFD1363992.1"/>
    </source>
</evidence>
<comment type="caution">
    <text evidence="4">The sequence shown here is derived from an EMBL/GenBank/DDBJ whole genome shotgun (WGS) entry which is preliminary data.</text>
</comment>
<dbReference type="EMBL" id="JBHTMK010000002">
    <property type="protein sequence ID" value="MFD1363992.1"/>
    <property type="molecule type" value="Genomic_DNA"/>
</dbReference>
<evidence type="ECO:0000259" key="3">
    <source>
        <dbReference type="Pfam" id="PF01494"/>
    </source>
</evidence>
<organism evidence="4 5">
    <name type="scientific">Actinoplanes sichuanensis</name>
    <dbReference type="NCBI Taxonomy" id="512349"/>
    <lineage>
        <taxon>Bacteria</taxon>
        <taxon>Bacillati</taxon>
        <taxon>Actinomycetota</taxon>
        <taxon>Actinomycetes</taxon>
        <taxon>Micromonosporales</taxon>
        <taxon>Micromonosporaceae</taxon>
        <taxon>Actinoplanes</taxon>
    </lineage>
</organism>
<evidence type="ECO:0000256" key="1">
    <source>
        <dbReference type="ARBA" id="ARBA00023002"/>
    </source>
</evidence>
<keyword evidence="5" id="KW-1185">Reference proteome</keyword>
<dbReference type="PANTHER" id="PTHR13789">
    <property type="entry name" value="MONOOXYGENASE"/>
    <property type="match status" value="1"/>
</dbReference>
<sequence length="394" mass="41405">MTERVAAIIGGGIGGLATAVALRRVGWRVTVHERAPAFTEVGAGISLWPNALHALDRLGLLDEVRKRSEREVAGGAKDLRGRWLTRVTSAELERRFGHPVVVLHRGRLLEALLTALPDEVLRPGETVTDPPDADLVVAADGLRSTIRSRLWPNVRPRYAGHTAWRMVTRPLPPLGEGAVLWGRGERFGYAPLPGGAVYCFGTATVPEGSSAAPKGGAAIPEGNAVVSDGGAAGPGGPVPVSLAASEFAEVVRRFGGWPDPIPTLLDGVDPEAVLRHDLYDLPPLPSFVHGTTVLVGDAAHAMTPSLGQGGCQALEDAVVLADCLAGDVDTATGLARYDALRRPRTQAVVTRSARLNTIGQIAWPPAAAARDLLARLVPAEAVLRGMTPVIGFRV</sequence>
<evidence type="ECO:0000256" key="2">
    <source>
        <dbReference type="ARBA" id="ARBA00023033"/>
    </source>
</evidence>
<dbReference type="GO" id="GO:0004497">
    <property type="term" value="F:monooxygenase activity"/>
    <property type="evidence" value="ECO:0007669"/>
    <property type="project" value="UniProtKB-KW"/>
</dbReference>
<feature type="domain" description="FAD-binding" evidence="3">
    <location>
        <begin position="7"/>
        <end position="73"/>
    </location>
</feature>
<dbReference type="Pfam" id="PF01494">
    <property type="entry name" value="FAD_binding_3"/>
    <property type="match status" value="2"/>
</dbReference>
<protein>
    <submittedName>
        <fullName evidence="4">FAD-dependent monooxygenase</fullName>
    </submittedName>
</protein>
<gene>
    <name evidence="4" type="ORF">ACFQ5G_01400</name>
</gene>
<keyword evidence="2 4" id="KW-0503">Monooxygenase</keyword>
<accession>A0ABW4A1R3</accession>
<dbReference type="SUPFAM" id="SSF51905">
    <property type="entry name" value="FAD/NAD(P)-binding domain"/>
    <property type="match status" value="1"/>
</dbReference>
<keyword evidence="1" id="KW-0560">Oxidoreductase</keyword>
<dbReference type="PRINTS" id="PR00420">
    <property type="entry name" value="RNGMNOXGNASE"/>
</dbReference>
<dbReference type="InterPro" id="IPR002938">
    <property type="entry name" value="FAD-bd"/>
</dbReference>
<dbReference type="InterPro" id="IPR050493">
    <property type="entry name" value="FAD-dep_Monooxygenase_BioMet"/>
</dbReference>